<dbReference type="CDD" id="cd00229">
    <property type="entry name" value="SGNH_hydrolase"/>
    <property type="match status" value="1"/>
</dbReference>
<feature type="domain" description="SGNH hydrolase-type esterase" evidence="1">
    <location>
        <begin position="9"/>
        <end position="185"/>
    </location>
</feature>
<proteinExistence type="predicted"/>
<dbReference type="EMBL" id="JAPQKH010000001">
    <property type="protein sequence ID" value="KAJ5116594.1"/>
    <property type="molecule type" value="Genomic_DNA"/>
</dbReference>
<reference evidence="2" key="1">
    <citation type="submission" date="2022-11" db="EMBL/GenBank/DDBJ databases">
        <authorList>
            <person name="Petersen C."/>
        </authorList>
    </citation>
    <scope>NUCLEOTIDE SEQUENCE</scope>
    <source>
        <strain evidence="2">IBT 30069</strain>
    </source>
</reference>
<keyword evidence="3" id="KW-1185">Reference proteome</keyword>
<protein>
    <submittedName>
        <fullName evidence="2">SGNH hydrolase</fullName>
    </submittedName>
</protein>
<dbReference type="InterPro" id="IPR013830">
    <property type="entry name" value="SGNH_hydro"/>
</dbReference>
<dbReference type="GO" id="GO:0004622">
    <property type="term" value="F:phosphatidylcholine lysophospholipase activity"/>
    <property type="evidence" value="ECO:0007669"/>
    <property type="project" value="TreeGrafter"/>
</dbReference>
<dbReference type="PANTHER" id="PTHR30383:SF19">
    <property type="entry name" value="FIBRONECTIN TYPE-III DOMAIN-CONTAINING PROTEIN"/>
    <property type="match status" value="1"/>
</dbReference>
<dbReference type="InterPro" id="IPR051532">
    <property type="entry name" value="Ester_Hydrolysis_Enzymes"/>
</dbReference>
<evidence type="ECO:0000259" key="1">
    <source>
        <dbReference type="Pfam" id="PF13472"/>
    </source>
</evidence>
<organism evidence="2 3">
    <name type="scientific">Penicillium angulare</name>
    <dbReference type="NCBI Taxonomy" id="116970"/>
    <lineage>
        <taxon>Eukaryota</taxon>
        <taxon>Fungi</taxon>
        <taxon>Dikarya</taxon>
        <taxon>Ascomycota</taxon>
        <taxon>Pezizomycotina</taxon>
        <taxon>Eurotiomycetes</taxon>
        <taxon>Eurotiomycetidae</taxon>
        <taxon>Eurotiales</taxon>
        <taxon>Aspergillaceae</taxon>
        <taxon>Penicillium</taxon>
    </lineage>
</organism>
<dbReference type="Gene3D" id="3.40.50.1110">
    <property type="entry name" value="SGNH hydrolase"/>
    <property type="match status" value="1"/>
</dbReference>
<sequence length="209" mass="23007">MPKPLSILCFGNSLTAGYFAWGMEYHPYDGKLKETLKAKIPGLEVLTYISGLPGDLVVFPPGSFLSRMQGKCAEAKYDWVICLGGTNDIGYSYPADKIYAALQDSWNVALASGAKVLALTVPECKARSARIDGRRDELNASILTHKAEGFYAFDLRAKIPYHDATEEWREDMFDDGLHLTAEGYDFMGTVIAEHLATLLLADEAVDEQA</sequence>
<dbReference type="OrthoDB" id="408760at2759"/>
<dbReference type="InterPro" id="IPR036514">
    <property type="entry name" value="SGNH_hydro_sf"/>
</dbReference>
<evidence type="ECO:0000313" key="2">
    <source>
        <dbReference type="EMBL" id="KAJ5116594.1"/>
    </source>
</evidence>
<evidence type="ECO:0000313" key="3">
    <source>
        <dbReference type="Proteomes" id="UP001149165"/>
    </source>
</evidence>
<comment type="caution">
    <text evidence="2">The sequence shown here is derived from an EMBL/GenBank/DDBJ whole genome shotgun (WGS) entry which is preliminary data.</text>
</comment>
<accession>A0A9W9GCZ7</accession>
<dbReference type="PANTHER" id="PTHR30383">
    <property type="entry name" value="THIOESTERASE 1/PROTEASE 1/LYSOPHOSPHOLIPASE L1"/>
    <property type="match status" value="1"/>
</dbReference>
<reference evidence="2" key="2">
    <citation type="journal article" date="2023" name="IMA Fungus">
        <title>Comparative genomic study of the Penicillium genus elucidates a diverse pangenome and 15 lateral gene transfer events.</title>
        <authorList>
            <person name="Petersen C."/>
            <person name="Sorensen T."/>
            <person name="Nielsen M.R."/>
            <person name="Sondergaard T.E."/>
            <person name="Sorensen J.L."/>
            <person name="Fitzpatrick D.A."/>
            <person name="Frisvad J.C."/>
            <person name="Nielsen K.L."/>
        </authorList>
    </citation>
    <scope>NUCLEOTIDE SEQUENCE</scope>
    <source>
        <strain evidence="2">IBT 30069</strain>
    </source>
</reference>
<dbReference type="SUPFAM" id="SSF52266">
    <property type="entry name" value="SGNH hydrolase"/>
    <property type="match status" value="1"/>
</dbReference>
<name>A0A9W9GCZ7_9EURO</name>
<dbReference type="AlphaFoldDB" id="A0A9W9GCZ7"/>
<dbReference type="Pfam" id="PF13472">
    <property type="entry name" value="Lipase_GDSL_2"/>
    <property type="match status" value="1"/>
</dbReference>
<dbReference type="Proteomes" id="UP001149165">
    <property type="component" value="Unassembled WGS sequence"/>
</dbReference>
<keyword evidence="2" id="KW-0378">Hydrolase</keyword>
<gene>
    <name evidence="2" type="ORF">N7456_000942</name>
</gene>